<dbReference type="PANTHER" id="PTHR37222">
    <property type="entry name" value="OS02G0718000 PROTEIN"/>
    <property type="match status" value="1"/>
</dbReference>
<keyword evidence="2" id="KW-0812">Transmembrane</keyword>
<dbReference type="AlphaFoldDB" id="A0AAV8S9H6"/>
<gene>
    <name evidence="3" type="ORF">K2173_011261</name>
</gene>
<proteinExistence type="predicted"/>
<protein>
    <submittedName>
        <fullName evidence="3">Uncharacterized protein</fullName>
    </submittedName>
</protein>
<evidence type="ECO:0000256" key="1">
    <source>
        <dbReference type="SAM" id="MobiDB-lite"/>
    </source>
</evidence>
<sequence length="301" mass="33845">MAHTAVCRRFASNFLKPYNPSSLLLSSLFFKNSQATRYVSSYPHSVLCEHRNPLSSDISSTHDSYFPYGGLNVEPRAATSNPKPSYVDLTFRPYSSFGANPKVIHLSSWKTLNLGVFKPCDPCYIMFSNPRPRYISTSDPAKPQEPNQYPSKNPDFKHQEIEGPTVERDISALGNETREVLERMMKNMYSLSRVLALMGLVQLGVGAWISYTITKSTPVTEISIQSFVAFGFPFTLAFMLRQSLKPMHFFKKMEDQSRLQILTLALQVAKNLNVLFVRVRGVSVMCIAGASCGLLYALLTR</sequence>
<feature type="transmembrane region" description="Helical" evidence="2">
    <location>
        <begin position="282"/>
        <end position="299"/>
    </location>
</feature>
<feature type="transmembrane region" description="Helical" evidence="2">
    <location>
        <begin position="191"/>
        <end position="210"/>
    </location>
</feature>
<name>A0AAV8S9H6_9ROSI</name>
<dbReference type="Proteomes" id="UP001159364">
    <property type="component" value="Linkage Group LG12"/>
</dbReference>
<keyword evidence="4" id="KW-1185">Reference proteome</keyword>
<dbReference type="EMBL" id="JAIWQS010000012">
    <property type="protein sequence ID" value="KAJ8748713.1"/>
    <property type="molecule type" value="Genomic_DNA"/>
</dbReference>
<feature type="transmembrane region" description="Helical" evidence="2">
    <location>
        <begin position="222"/>
        <end position="239"/>
    </location>
</feature>
<evidence type="ECO:0000256" key="2">
    <source>
        <dbReference type="SAM" id="Phobius"/>
    </source>
</evidence>
<evidence type="ECO:0000313" key="3">
    <source>
        <dbReference type="EMBL" id="KAJ8748713.1"/>
    </source>
</evidence>
<accession>A0AAV8S9H6</accession>
<feature type="region of interest" description="Disordered" evidence="1">
    <location>
        <begin position="135"/>
        <end position="156"/>
    </location>
</feature>
<comment type="caution">
    <text evidence="3">The sequence shown here is derived from an EMBL/GenBank/DDBJ whole genome shotgun (WGS) entry which is preliminary data.</text>
</comment>
<evidence type="ECO:0000313" key="4">
    <source>
        <dbReference type="Proteomes" id="UP001159364"/>
    </source>
</evidence>
<reference evidence="3 4" key="1">
    <citation type="submission" date="2021-09" db="EMBL/GenBank/DDBJ databases">
        <title>Genomic insights and catalytic innovation underlie evolution of tropane alkaloids biosynthesis.</title>
        <authorList>
            <person name="Wang Y.-J."/>
            <person name="Tian T."/>
            <person name="Huang J.-P."/>
            <person name="Huang S.-X."/>
        </authorList>
    </citation>
    <scope>NUCLEOTIDE SEQUENCE [LARGE SCALE GENOMIC DNA]</scope>
    <source>
        <strain evidence="3">KIB-2018</strain>
        <tissue evidence="3">Leaf</tissue>
    </source>
</reference>
<dbReference type="PANTHER" id="PTHR37222:SF1">
    <property type="entry name" value="OS02G0718000 PROTEIN"/>
    <property type="match status" value="1"/>
</dbReference>
<keyword evidence="2" id="KW-0472">Membrane</keyword>
<organism evidence="3 4">
    <name type="scientific">Erythroxylum novogranatense</name>
    <dbReference type="NCBI Taxonomy" id="1862640"/>
    <lineage>
        <taxon>Eukaryota</taxon>
        <taxon>Viridiplantae</taxon>
        <taxon>Streptophyta</taxon>
        <taxon>Embryophyta</taxon>
        <taxon>Tracheophyta</taxon>
        <taxon>Spermatophyta</taxon>
        <taxon>Magnoliopsida</taxon>
        <taxon>eudicotyledons</taxon>
        <taxon>Gunneridae</taxon>
        <taxon>Pentapetalae</taxon>
        <taxon>rosids</taxon>
        <taxon>fabids</taxon>
        <taxon>Malpighiales</taxon>
        <taxon>Erythroxylaceae</taxon>
        <taxon>Erythroxylum</taxon>
    </lineage>
</organism>
<keyword evidence="2" id="KW-1133">Transmembrane helix</keyword>
<feature type="compositionally biased region" description="Polar residues" evidence="1">
    <location>
        <begin position="135"/>
        <end position="151"/>
    </location>
</feature>